<dbReference type="VEuPathDB" id="VectorBase:ISCP_001908"/>
<keyword evidence="10" id="KW-0326">Glycosidase</keyword>
<dbReference type="SUPFAM" id="SSF49785">
    <property type="entry name" value="Galactose-binding domain-like"/>
    <property type="match status" value="1"/>
</dbReference>
<proteinExistence type="inferred from homology"/>
<accession>A0A4D5S4A0</accession>
<evidence type="ECO:0000256" key="9">
    <source>
        <dbReference type="ARBA" id="ARBA00023228"/>
    </source>
</evidence>
<keyword evidence="8" id="KW-0325">Glycoprotein</keyword>
<dbReference type="InterPro" id="IPR036156">
    <property type="entry name" value="Beta-gal/glucu_dom_sf"/>
</dbReference>
<evidence type="ECO:0000256" key="4">
    <source>
        <dbReference type="ARBA" id="ARBA00007401"/>
    </source>
</evidence>
<keyword evidence="7" id="KW-0378">Hydrolase</keyword>
<dbReference type="GO" id="GO:0005764">
    <property type="term" value="C:lysosome"/>
    <property type="evidence" value="ECO:0007669"/>
    <property type="project" value="UniProtKB-SubCell"/>
</dbReference>
<dbReference type="Pfam" id="PF22666">
    <property type="entry name" value="Glyco_hydro_2_N2"/>
    <property type="match status" value="1"/>
</dbReference>
<dbReference type="InterPro" id="IPR054593">
    <property type="entry name" value="Beta-mannosidase-like_N2"/>
</dbReference>
<sequence>MAFRILTAFALLFLAHTDPVEARRLSLDGRWNATNTNKTMNFSAQVPGGIYTDLKRNGIIGEPYFSFNDIKYNWVAFENWTFYRTFSVPEAFLEKMRVTLVAHGIDTVCQVDINDAKVLSTSNMFVRYTADVKQILRKPPTENTIAVKCQSPVLYALGKHETQAKYYKIYPICPPAVQNGQCHVNYLRKTQSSFSWDWGPSFPSQGIWKSIEIEAYDAVIIRDITVKTTLKKESDGTEHWTLELDAFYESASDQSLDGAYMISLDGVTLGQDALTFLPSDKKHSKIQFVVPISRKIKIEKWWPNGYGAQKLYLLDVSVSVNGEEFSKQMKIGFRTVELVQDVVVTPSGSKSNTNLDFYFKINDVPIYAKGSNWIPADSFPERITPDYIEHLLRSAKDANMNMLRVWGGGRYESDVFYDLADKLGILIWQDMMFAVSLYPVDPHFLHDVADEVRQQVRRLQHHPSVLLWAGNNENEEAIASFWWPGMALHLTRYREDYRKLYIETIKTIVEAEDSSRPYLASSPSNGKLSQLSHWISANPNSFSSGDVHFYSYGIDWWNAGDLPVTRFVSEYGLQSYPSRDSLQEVLLPSMIVYPFSVALEHRQHQRLGDTHVIGAVQDHFDWPDVRNTSDAYDIFSYYSQIAQAEGIRTATESFRRWRGHVDDKGQGHTMGALYWQLNDIWQAPSWASIEYGGRWKMLQYFAKKFFSPILISPFITRERNRELQIFVVNDLRESFQNVTLHVETYKWQSFTPLISATLNFTLPNETSLAVFKAPISTVWKNSGCTDRTCFLWFTLKDETGGVLAPEAYALPSPPRSITGLQNATVKVTHITGPSTLEGNSKVFSLTVVTDNVALFVWLSSHGARGQFSDNGFLMKDSTRHLEFTTHEDVTAEELGRQITVQTVLSVR</sequence>
<dbReference type="VEuPathDB" id="VectorBase:ISCI005511"/>
<dbReference type="OrthoDB" id="2866996at2759"/>
<keyword evidence="9" id="KW-0458">Lysosome</keyword>
<protein>
    <recommendedName>
        <fullName evidence="5">beta-mannosidase</fullName>
        <ecNumber evidence="5">3.2.1.25</ecNumber>
    </recommendedName>
    <alternativeName>
        <fullName evidence="11">Mannanase</fullName>
    </alternativeName>
</protein>
<dbReference type="EMBL" id="GHJT01008816">
    <property type="protein sequence ID" value="MOY42787.1"/>
    <property type="molecule type" value="Transcribed_RNA"/>
</dbReference>
<feature type="chain" id="PRO_5020023145" description="beta-mannosidase" evidence="12">
    <location>
        <begin position="23"/>
        <end position="907"/>
    </location>
</feature>
<dbReference type="PANTHER" id="PTHR43730">
    <property type="entry name" value="BETA-MANNOSIDASE"/>
    <property type="match status" value="1"/>
</dbReference>
<evidence type="ECO:0000256" key="2">
    <source>
        <dbReference type="ARBA" id="ARBA00004371"/>
    </source>
</evidence>
<comment type="subcellular location">
    <subcellularLocation>
        <location evidence="2">Lysosome</location>
    </subcellularLocation>
</comment>
<evidence type="ECO:0000259" key="13">
    <source>
        <dbReference type="Pfam" id="PF17753"/>
    </source>
</evidence>
<dbReference type="SUPFAM" id="SSF51445">
    <property type="entry name" value="(Trans)glycosidases"/>
    <property type="match status" value="1"/>
</dbReference>
<dbReference type="Gene3D" id="3.20.20.80">
    <property type="entry name" value="Glycosidases"/>
    <property type="match status" value="1"/>
</dbReference>
<dbReference type="Pfam" id="PF17786">
    <property type="entry name" value="Mannosidase_ig"/>
    <property type="match status" value="1"/>
</dbReference>
<dbReference type="InterPro" id="IPR050887">
    <property type="entry name" value="Beta-mannosidase_GH2"/>
</dbReference>
<feature type="signal peptide" evidence="12">
    <location>
        <begin position="1"/>
        <end position="22"/>
    </location>
</feature>
<evidence type="ECO:0000256" key="5">
    <source>
        <dbReference type="ARBA" id="ARBA00012754"/>
    </source>
</evidence>
<name>A0A4D5S4A0_IXOSC</name>
<dbReference type="FunFam" id="3.20.20.80:FF:000050">
    <property type="entry name" value="Beta-mannosidase B"/>
    <property type="match status" value="1"/>
</dbReference>
<dbReference type="InterPro" id="IPR013783">
    <property type="entry name" value="Ig-like_fold"/>
</dbReference>
<evidence type="ECO:0000256" key="8">
    <source>
        <dbReference type="ARBA" id="ARBA00023180"/>
    </source>
</evidence>
<dbReference type="FunFam" id="2.60.120.260:FF:000060">
    <property type="entry name" value="Probable beta-mannosidase"/>
    <property type="match status" value="1"/>
</dbReference>
<evidence type="ECO:0000259" key="14">
    <source>
        <dbReference type="Pfam" id="PF17786"/>
    </source>
</evidence>
<dbReference type="InterPro" id="IPR041625">
    <property type="entry name" value="Beta-mannosidase_Ig"/>
</dbReference>
<evidence type="ECO:0000256" key="10">
    <source>
        <dbReference type="ARBA" id="ARBA00023295"/>
    </source>
</evidence>
<dbReference type="Pfam" id="PF17753">
    <property type="entry name" value="Ig_mannosidase"/>
    <property type="match status" value="1"/>
</dbReference>
<comment type="similarity">
    <text evidence="4">Belongs to the glycosyl hydrolase 2 family.</text>
</comment>
<dbReference type="Gene3D" id="2.60.40.10">
    <property type="entry name" value="Immunoglobulins"/>
    <property type="match status" value="3"/>
</dbReference>
<evidence type="ECO:0000256" key="3">
    <source>
        <dbReference type="ARBA" id="ARBA00004740"/>
    </source>
</evidence>
<dbReference type="VEuPathDB" id="VectorBase:ISCW005512"/>
<dbReference type="EC" id="3.2.1.25" evidence="5"/>
<evidence type="ECO:0000256" key="12">
    <source>
        <dbReference type="SAM" id="SignalP"/>
    </source>
</evidence>
<evidence type="ECO:0000256" key="1">
    <source>
        <dbReference type="ARBA" id="ARBA00000829"/>
    </source>
</evidence>
<evidence type="ECO:0000256" key="11">
    <source>
        <dbReference type="ARBA" id="ARBA00033445"/>
    </source>
</evidence>
<dbReference type="Gene3D" id="2.60.120.260">
    <property type="entry name" value="Galactose-binding domain-like"/>
    <property type="match status" value="1"/>
</dbReference>
<evidence type="ECO:0000256" key="6">
    <source>
        <dbReference type="ARBA" id="ARBA00022729"/>
    </source>
</evidence>
<dbReference type="VEuPathDB" id="VectorBase:ISCW005511"/>
<dbReference type="VEuPathDB" id="VectorBase:ISCI005512"/>
<dbReference type="SUPFAM" id="SSF49303">
    <property type="entry name" value="beta-Galactosidase/glucuronidase domain"/>
    <property type="match status" value="2"/>
</dbReference>
<dbReference type="PANTHER" id="PTHR43730:SF1">
    <property type="entry name" value="BETA-MANNOSIDASE"/>
    <property type="match status" value="1"/>
</dbReference>
<comment type="catalytic activity">
    <reaction evidence="1">
        <text>Hydrolysis of terminal, non-reducing beta-D-mannose residues in beta-D-mannosides.</text>
        <dbReference type="EC" id="3.2.1.25"/>
    </reaction>
</comment>
<dbReference type="GO" id="GO:0004567">
    <property type="term" value="F:beta-mannosidase activity"/>
    <property type="evidence" value="ECO:0007669"/>
    <property type="project" value="UniProtKB-EC"/>
</dbReference>
<dbReference type="InterPro" id="IPR008979">
    <property type="entry name" value="Galactose-bd-like_sf"/>
</dbReference>
<reference evidence="16" key="1">
    <citation type="submission" date="2019-04" db="EMBL/GenBank/DDBJ databases">
        <title>An insight into the mialome of Ixodes scapularis.</title>
        <authorList>
            <person name="Ribeiro J.M."/>
            <person name="Mather T.N."/>
            <person name="Karim S."/>
        </authorList>
    </citation>
    <scope>NUCLEOTIDE SEQUENCE</scope>
</reference>
<organism evidence="16">
    <name type="scientific">Ixodes scapularis</name>
    <name type="common">Black-legged tick</name>
    <name type="synonym">Deer tick</name>
    <dbReference type="NCBI Taxonomy" id="6945"/>
    <lineage>
        <taxon>Eukaryota</taxon>
        <taxon>Metazoa</taxon>
        <taxon>Ecdysozoa</taxon>
        <taxon>Arthropoda</taxon>
        <taxon>Chelicerata</taxon>
        <taxon>Arachnida</taxon>
        <taxon>Acari</taxon>
        <taxon>Parasitiformes</taxon>
        <taxon>Ixodida</taxon>
        <taxon>Ixodoidea</taxon>
        <taxon>Ixodidae</taxon>
        <taxon>Ixodinae</taxon>
        <taxon>Ixodes</taxon>
    </lineage>
</organism>
<dbReference type="FunFam" id="2.60.40.10:FF:000650">
    <property type="entry name" value="Mannosidase beta"/>
    <property type="match status" value="1"/>
</dbReference>
<feature type="domain" description="Mannosidase Ig/CBM-like" evidence="14">
    <location>
        <begin position="722"/>
        <end position="815"/>
    </location>
</feature>
<evidence type="ECO:0000313" key="16">
    <source>
        <dbReference type="EMBL" id="MOY42787.1"/>
    </source>
</evidence>
<dbReference type="InterPro" id="IPR041447">
    <property type="entry name" value="Mannosidase_ig"/>
</dbReference>
<evidence type="ECO:0000259" key="15">
    <source>
        <dbReference type="Pfam" id="PF22666"/>
    </source>
</evidence>
<dbReference type="InterPro" id="IPR017853">
    <property type="entry name" value="GH"/>
</dbReference>
<feature type="domain" description="Beta-mannosidase-like galactose-binding" evidence="15">
    <location>
        <begin position="31"/>
        <end position="209"/>
    </location>
</feature>
<comment type="pathway">
    <text evidence="3">Glycan metabolism; N-glycan degradation.</text>
</comment>
<dbReference type="AlphaFoldDB" id="A0A4D5S4A0"/>
<feature type="domain" description="Beta-mannosidase Ig-fold" evidence="13">
    <location>
        <begin position="835"/>
        <end position="903"/>
    </location>
</feature>
<keyword evidence="6 12" id="KW-0732">Signal</keyword>
<evidence type="ECO:0000256" key="7">
    <source>
        <dbReference type="ARBA" id="ARBA00022801"/>
    </source>
</evidence>